<dbReference type="RefSeq" id="WP_208078213.1">
    <property type="nucleotide sequence ID" value="NZ_CP071869.1"/>
</dbReference>
<dbReference type="Proteomes" id="UP000663920">
    <property type="component" value="Chromosome"/>
</dbReference>
<gene>
    <name evidence="3" type="ORF">J3359_16645</name>
</gene>
<dbReference type="PIRSF" id="PIRSF028431">
    <property type="entry name" value="UCP028431"/>
    <property type="match status" value="1"/>
</dbReference>
<sequence length="454" mass="51653">MKFTKKIKVPYIVNFFLLLAVAIGCTETAVTPPPPDVEAIFERPVKEIPFEDLLDVVQERTFNYFWDFAEPNSGLARERSQENALNGQSRRVVTMGGSGFGLSAFPIAVERGWQTKTKVIERLQKILTFLEGAEKYHGAFSHWYFGDTGMTRPFSTQDDGGDLVETAFLIQGLLINREYFSGNNAEEKDIRDRITAIWEGVEWDWYTRNKKVITWHWSPTHKFAIDLKVKGWNEGLITYVLAASSPTHSIDKETYINGWASNGGMKNGNSYFNIQLPLGPPKGGPLFFSQYSFIGLNPTNLTDQFANYFEQNKAHSLINYNHCKENPNGYKGYGGDSWGLTASDDFNGYAVHEPENDIGVITPTAALSSFPYTPVESKKALEYFYYKQNAKLWGEYGFYDAFSETNAWYSDGYLAIDQGPIVCMIENYRTQLLWNLFMQNQEIKDGLTKLGFTY</sequence>
<dbReference type="KEGG" id="pcea:J3359_16645"/>
<protein>
    <submittedName>
        <fullName evidence="3">Beta-glucosidase</fullName>
    </submittedName>
</protein>
<evidence type="ECO:0000313" key="3">
    <source>
        <dbReference type="EMBL" id="QTE22408.1"/>
    </source>
</evidence>
<dbReference type="Gene3D" id="1.50.10.140">
    <property type="match status" value="1"/>
</dbReference>
<organism evidence="3 4">
    <name type="scientific">Polaribacter cellanae</name>
    <dbReference type="NCBI Taxonomy" id="2818493"/>
    <lineage>
        <taxon>Bacteria</taxon>
        <taxon>Pseudomonadati</taxon>
        <taxon>Bacteroidota</taxon>
        <taxon>Flavobacteriia</taxon>
        <taxon>Flavobacteriales</taxon>
        <taxon>Flavobacteriaceae</taxon>
    </lineage>
</organism>
<accession>A0A975H6V6</accession>
<dbReference type="PROSITE" id="PS51257">
    <property type="entry name" value="PROKAR_LIPOPROTEIN"/>
    <property type="match status" value="1"/>
</dbReference>
<dbReference type="EMBL" id="CP071869">
    <property type="protein sequence ID" value="QTE22408.1"/>
    <property type="molecule type" value="Genomic_DNA"/>
</dbReference>
<dbReference type="AlphaFoldDB" id="A0A975H6V6"/>
<reference evidence="3 4" key="1">
    <citation type="submission" date="2021-03" db="EMBL/GenBank/DDBJ databases">
        <title>Complete genome of Polaribacter_sp.SM13.</title>
        <authorList>
            <person name="Jeong S.W."/>
            <person name="Bae J.W."/>
        </authorList>
    </citation>
    <scope>NUCLEOTIDE SEQUENCE [LARGE SCALE GENOMIC DNA]</scope>
    <source>
        <strain evidence="3 4">SM13</strain>
    </source>
</reference>
<evidence type="ECO:0000259" key="2">
    <source>
        <dbReference type="Pfam" id="PF10091"/>
    </source>
</evidence>
<keyword evidence="1" id="KW-0732">Signal</keyword>
<keyword evidence="4" id="KW-1185">Reference proteome</keyword>
<feature type="signal peptide" evidence="1">
    <location>
        <begin position="1"/>
        <end position="22"/>
    </location>
</feature>
<dbReference type="InterPro" id="IPR019282">
    <property type="entry name" value="Glycoamylase-like_cons_dom"/>
</dbReference>
<feature type="domain" description="Glycoamylase-like" evidence="2">
    <location>
        <begin position="228"/>
        <end position="440"/>
    </location>
</feature>
<feature type="chain" id="PRO_5037202616" evidence="1">
    <location>
        <begin position="23"/>
        <end position="454"/>
    </location>
</feature>
<proteinExistence type="predicted"/>
<name>A0A975H6V6_9FLAO</name>
<dbReference type="InterPro" id="IPR016883">
    <property type="entry name" value="UCP028431"/>
</dbReference>
<dbReference type="Pfam" id="PF10091">
    <property type="entry name" value="Glycoamylase"/>
    <property type="match status" value="1"/>
</dbReference>
<evidence type="ECO:0000313" key="4">
    <source>
        <dbReference type="Proteomes" id="UP000663920"/>
    </source>
</evidence>
<evidence type="ECO:0000256" key="1">
    <source>
        <dbReference type="SAM" id="SignalP"/>
    </source>
</evidence>